<evidence type="ECO:0000313" key="1">
    <source>
        <dbReference type="EMBL" id="GAA0878951.1"/>
    </source>
</evidence>
<dbReference type="Proteomes" id="UP001500469">
    <property type="component" value="Unassembled WGS sequence"/>
</dbReference>
<dbReference type="Pfam" id="PF12771">
    <property type="entry name" value="SusD-like_2"/>
    <property type="match status" value="2"/>
</dbReference>
<dbReference type="PROSITE" id="PS51257">
    <property type="entry name" value="PROKAR_LIPOPROTEIN"/>
    <property type="match status" value="1"/>
</dbReference>
<dbReference type="EMBL" id="BAAAFI010000008">
    <property type="protein sequence ID" value="GAA0878951.1"/>
    <property type="molecule type" value="Genomic_DNA"/>
</dbReference>
<keyword evidence="2" id="KW-1185">Reference proteome</keyword>
<gene>
    <name evidence="1" type="ORF">GCM10009119_19190</name>
</gene>
<name>A0ABP3YC14_9BACT</name>
<organism evidence="1 2">
    <name type="scientific">Algoriphagus jejuensis</name>
    <dbReference type="NCBI Taxonomy" id="419934"/>
    <lineage>
        <taxon>Bacteria</taxon>
        <taxon>Pseudomonadati</taxon>
        <taxon>Bacteroidota</taxon>
        <taxon>Cytophagia</taxon>
        <taxon>Cytophagales</taxon>
        <taxon>Cyclobacteriaceae</taxon>
        <taxon>Algoriphagus</taxon>
    </lineage>
</organism>
<keyword evidence="1" id="KW-0449">Lipoprotein</keyword>
<dbReference type="SUPFAM" id="SSF48452">
    <property type="entry name" value="TPR-like"/>
    <property type="match status" value="1"/>
</dbReference>
<evidence type="ECO:0000313" key="2">
    <source>
        <dbReference type="Proteomes" id="UP001500469"/>
    </source>
</evidence>
<dbReference type="InterPro" id="IPR041662">
    <property type="entry name" value="SusD-like_2"/>
</dbReference>
<accession>A0ABP3YC14</accession>
<dbReference type="RefSeq" id="WP_343850856.1">
    <property type="nucleotide sequence ID" value="NZ_BAAAFI010000008.1"/>
</dbReference>
<proteinExistence type="predicted"/>
<comment type="caution">
    <text evidence="1">The sequence shown here is derived from an EMBL/GenBank/DDBJ whole genome shotgun (WGS) entry which is preliminary data.</text>
</comment>
<dbReference type="Gene3D" id="1.25.40.390">
    <property type="match status" value="1"/>
</dbReference>
<sequence>MKTLKYKSLGIFLTLSMLVFSCMNLEELNVNPNGVDPASGHPNLLLATVQTQLGKNVLGLGFGDLAGVMQHTQKDGWSSGHNDYDWASQGQSWTPYFEALRTNDELIRKSEELELPHHKALGLVMKSYLFGMIADLWGDAPFSQALKGENGDEAGLKPLYDSQRDIYLGILADLETANELLSTSAPSIPSAQDVYYQGDITKWRKFANSLSLRYLMRISNKEAAVSKAGIEKIMANPGRYPIILSSADDARMSYIGATPENSWPSNTVFDKSTSGNYNRLKVCETLVDALKNLGDPRIQVYAERIQIPLVVEPTWADDRDEIINGVRHVAQNIADDYEANWGEELNTASDYIGLPPSSPAGGAYNLNPDLAQGTLNPHCSQLNPMYKEAAGALLQARLMSASEVHFILSEAALKGWAVGGQKEHYEAAIKASFDSWRISSSYDAYIQGGGKYTGTLEQLIEQKWIASWTAASEAWFDYRRTGLPNLQTGPYAKRQAIPLRFYYMQDEILLNTTNVNDAIDELEQTTFAAPDPKNSAWSKTWLIQGTGFPY</sequence>
<reference evidence="2" key="1">
    <citation type="journal article" date="2019" name="Int. J. Syst. Evol. Microbiol.">
        <title>The Global Catalogue of Microorganisms (GCM) 10K type strain sequencing project: providing services to taxonomists for standard genome sequencing and annotation.</title>
        <authorList>
            <consortium name="The Broad Institute Genomics Platform"/>
            <consortium name="The Broad Institute Genome Sequencing Center for Infectious Disease"/>
            <person name="Wu L."/>
            <person name="Ma J."/>
        </authorList>
    </citation>
    <scope>NUCLEOTIDE SEQUENCE [LARGE SCALE GENOMIC DNA]</scope>
    <source>
        <strain evidence="2">JCM 16112</strain>
    </source>
</reference>
<dbReference type="InterPro" id="IPR011990">
    <property type="entry name" value="TPR-like_helical_dom_sf"/>
</dbReference>
<protein>
    <submittedName>
        <fullName evidence="1">SusD/RagB family nutrient-binding outer membrane lipoprotein</fullName>
    </submittedName>
</protein>